<dbReference type="RefSeq" id="WP_202065795.1">
    <property type="nucleotide sequence ID" value="NZ_JAEQMY010000149.1"/>
</dbReference>
<evidence type="ECO:0000313" key="3">
    <source>
        <dbReference type="Proteomes" id="UP000605848"/>
    </source>
</evidence>
<protein>
    <submittedName>
        <fullName evidence="2">Uncharacterized protein</fullName>
    </submittedName>
</protein>
<name>A0A937D3S9_9HYPH</name>
<keyword evidence="1" id="KW-1133">Transmembrane helix</keyword>
<reference evidence="2" key="1">
    <citation type="submission" date="2021-01" db="EMBL/GenBank/DDBJ databases">
        <title>Microvirga sp.</title>
        <authorList>
            <person name="Kim M.K."/>
        </authorList>
    </citation>
    <scope>NUCLEOTIDE SEQUENCE</scope>
    <source>
        <strain evidence="2">5420S-16</strain>
    </source>
</reference>
<evidence type="ECO:0000256" key="1">
    <source>
        <dbReference type="SAM" id="Phobius"/>
    </source>
</evidence>
<evidence type="ECO:0000313" key="2">
    <source>
        <dbReference type="EMBL" id="MBL0408107.1"/>
    </source>
</evidence>
<sequence>MDVLAQDRPAVIPQIGEADAGPSPPGAENVATLFEIVGIGIFLALLAGAAAILIRHNRRR</sequence>
<dbReference type="EMBL" id="JAEQMY010000149">
    <property type="protein sequence ID" value="MBL0408107.1"/>
    <property type="molecule type" value="Genomic_DNA"/>
</dbReference>
<keyword evidence="1" id="KW-0812">Transmembrane</keyword>
<organism evidence="2 3">
    <name type="scientific">Microvirga aerilata</name>
    <dbReference type="NCBI Taxonomy" id="670292"/>
    <lineage>
        <taxon>Bacteria</taxon>
        <taxon>Pseudomonadati</taxon>
        <taxon>Pseudomonadota</taxon>
        <taxon>Alphaproteobacteria</taxon>
        <taxon>Hyphomicrobiales</taxon>
        <taxon>Methylobacteriaceae</taxon>
        <taxon>Microvirga</taxon>
    </lineage>
</organism>
<comment type="caution">
    <text evidence="2">The sequence shown here is derived from an EMBL/GenBank/DDBJ whole genome shotgun (WGS) entry which is preliminary data.</text>
</comment>
<accession>A0A937D3S9</accession>
<proteinExistence type="predicted"/>
<keyword evidence="1" id="KW-0472">Membrane</keyword>
<keyword evidence="3" id="KW-1185">Reference proteome</keyword>
<dbReference type="AlphaFoldDB" id="A0A937D3S9"/>
<feature type="transmembrane region" description="Helical" evidence="1">
    <location>
        <begin position="33"/>
        <end position="54"/>
    </location>
</feature>
<gene>
    <name evidence="2" type="ORF">JKG68_29890</name>
</gene>
<dbReference type="Proteomes" id="UP000605848">
    <property type="component" value="Unassembled WGS sequence"/>
</dbReference>